<dbReference type="Pfam" id="PF00083">
    <property type="entry name" value="Sugar_tr"/>
    <property type="match status" value="1"/>
</dbReference>
<evidence type="ECO:0000259" key="15">
    <source>
        <dbReference type="PROSITE" id="PS51202"/>
    </source>
</evidence>
<keyword evidence="8" id="KW-0346">Stress response</keyword>
<feature type="transmembrane region" description="Helical" evidence="13">
    <location>
        <begin position="721"/>
        <end position="749"/>
    </location>
</feature>
<feature type="transmembrane region" description="Helical" evidence="13">
    <location>
        <begin position="1343"/>
        <end position="1362"/>
    </location>
</feature>
<keyword evidence="10 13" id="KW-0472">Membrane</keyword>
<feature type="transmembrane region" description="Helical" evidence="13">
    <location>
        <begin position="999"/>
        <end position="1020"/>
    </location>
</feature>
<evidence type="ECO:0000256" key="7">
    <source>
        <dbReference type="ARBA" id="ARBA00022989"/>
    </source>
</evidence>
<feature type="transmembrane region" description="Helical" evidence="13">
    <location>
        <begin position="931"/>
        <end position="958"/>
    </location>
</feature>
<evidence type="ECO:0000256" key="10">
    <source>
        <dbReference type="ARBA" id="ARBA00023136"/>
    </source>
</evidence>
<keyword evidence="17" id="KW-1185">Reference proteome</keyword>
<evidence type="ECO:0000313" key="16">
    <source>
        <dbReference type="EMBL" id="CAD7704700.1"/>
    </source>
</evidence>
<evidence type="ECO:0000256" key="8">
    <source>
        <dbReference type="ARBA" id="ARBA00023016"/>
    </source>
</evidence>
<dbReference type="InterPro" id="IPR020846">
    <property type="entry name" value="MFS_dom"/>
</dbReference>
<feature type="transmembrane region" description="Helical" evidence="13">
    <location>
        <begin position="1055"/>
        <end position="1078"/>
    </location>
</feature>
<comment type="subcellular location">
    <subcellularLocation>
        <location evidence="1">Cell membrane</location>
        <topology evidence="1">Multi-pass membrane protein</topology>
    </subcellularLocation>
</comment>
<dbReference type="GO" id="GO:0008324">
    <property type="term" value="F:monoatomic cation transmembrane transporter activity"/>
    <property type="evidence" value="ECO:0007669"/>
    <property type="project" value="InterPro"/>
</dbReference>
<accession>A0A8S1JEI6</accession>
<feature type="transmembrane region" description="Helical" evidence="13">
    <location>
        <begin position="1175"/>
        <end position="1196"/>
    </location>
</feature>
<feature type="transmembrane region" description="Helical" evidence="13">
    <location>
        <begin position="1258"/>
        <end position="1277"/>
    </location>
</feature>
<dbReference type="InterPro" id="IPR004680">
    <property type="entry name" value="Cit_transptr-like_dom"/>
</dbReference>
<dbReference type="InterPro" id="IPR036721">
    <property type="entry name" value="RCK_C_sf"/>
</dbReference>
<protein>
    <submittedName>
        <fullName evidence="16">Uncharacterized protein</fullName>
    </submittedName>
</protein>
<dbReference type="Gene3D" id="1.20.1250.20">
    <property type="entry name" value="MFS general substrate transporter like domains"/>
    <property type="match status" value="1"/>
</dbReference>
<keyword evidence="7 13" id="KW-1133">Transmembrane helix</keyword>
<evidence type="ECO:0000256" key="4">
    <source>
        <dbReference type="ARBA" id="ARBA00022692"/>
    </source>
</evidence>
<name>A0A8S1JEI6_9CHLO</name>
<feature type="transmembrane region" description="Helical" evidence="13">
    <location>
        <begin position="681"/>
        <end position="701"/>
    </location>
</feature>
<comment type="caution">
    <text evidence="16">The sequence shown here is derived from an EMBL/GenBank/DDBJ whole genome shotgun (WGS) entry which is preliminary data.</text>
</comment>
<keyword evidence="9" id="KW-0764">Sulfate transport</keyword>
<keyword evidence="5" id="KW-0677">Repeat</keyword>
<dbReference type="GO" id="GO:0015116">
    <property type="term" value="F:sulfate transmembrane transporter activity"/>
    <property type="evidence" value="ECO:0007669"/>
    <property type="project" value="UniProtKB-ARBA"/>
</dbReference>
<feature type="domain" description="RCK C-terminal" evidence="15">
    <location>
        <begin position="521"/>
        <end position="607"/>
    </location>
</feature>
<evidence type="ECO:0000256" key="13">
    <source>
        <dbReference type="SAM" id="Phobius"/>
    </source>
</evidence>
<evidence type="ECO:0000256" key="12">
    <source>
        <dbReference type="SAM" id="MobiDB-lite"/>
    </source>
</evidence>
<keyword evidence="4 13" id="KW-0812">Transmembrane</keyword>
<dbReference type="EMBL" id="CAJHUC010002944">
    <property type="protein sequence ID" value="CAD7704700.1"/>
    <property type="molecule type" value="Genomic_DNA"/>
</dbReference>
<feature type="domain" description="Major facilitator superfamily (MFS) profile" evidence="14">
    <location>
        <begin position="933"/>
        <end position="1367"/>
    </location>
</feature>
<organism evidence="16 17">
    <name type="scientific">Ostreobium quekettii</name>
    <dbReference type="NCBI Taxonomy" id="121088"/>
    <lineage>
        <taxon>Eukaryota</taxon>
        <taxon>Viridiplantae</taxon>
        <taxon>Chlorophyta</taxon>
        <taxon>core chlorophytes</taxon>
        <taxon>Ulvophyceae</taxon>
        <taxon>TCBD clade</taxon>
        <taxon>Bryopsidales</taxon>
        <taxon>Ostreobineae</taxon>
        <taxon>Ostreobiaceae</taxon>
        <taxon>Ostreobium</taxon>
    </lineage>
</organism>
<dbReference type="InterPro" id="IPR051679">
    <property type="entry name" value="DASS-Related_Transporters"/>
</dbReference>
<dbReference type="Gene3D" id="3.30.70.1450">
    <property type="entry name" value="Regulator of K+ conductance, C-terminal domain"/>
    <property type="match status" value="4"/>
</dbReference>
<feature type="transmembrane region" description="Helical" evidence="13">
    <location>
        <begin position="98"/>
        <end position="122"/>
    </location>
</feature>
<dbReference type="GO" id="GO:0006813">
    <property type="term" value="P:potassium ion transport"/>
    <property type="evidence" value="ECO:0007669"/>
    <property type="project" value="InterPro"/>
</dbReference>
<comment type="similarity">
    <text evidence="11">Belongs to the divalent anion:Na+ symporter (DASS) superfamily. Na+/sulfate symporter (TC 2.A.47.4) family.</text>
</comment>
<dbReference type="SUPFAM" id="SSF116726">
    <property type="entry name" value="TrkA C-terminal domain-like"/>
    <property type="match status" value="4"/>
</dbReference>
<evidence type="ECO:0000259" key="14">
    <source>
        <dbReference type="PROSITE" id="PS50850"/>
    </source>
</evidence>
<keyword evidence="2" id="KW-0813">Transport</keyword>
<keyword evidence="3" id="KW-1003">Cell membrane</keyword>
<dbReference type="Pfam" id="PF02080">
    <property type="entry name" value="TrkA_C"/>
    <property type="match status" value="4"/>
</dbReference>
<evidence type="ECO:0000256" key="3">
    <source>
        <dbReference type="ARBA" id="ARBA00022475"/>
    </source>
</evidence>
<feature type="compositionally biased region" description="Low complexity" evidence="12">
    <location>
        <begin position="893"/>
        <end position="905"/>
    </location>
</feature>
<feature type="transmembrane region" description="Helical" evidence="13">
    <location>
        <begin position="1283"/>
        <end position="1301"/>
    </location>
</feature>
<feature type="region of interest" description="Disordered" evidence="12">
    <location>
        <begin position="873"/>
        <end position="905"/>
    </location>
</feature>
<dbReference type="SUPFAM" id="SSF103473">
    <property type="entry name" value="MFS general substrate transporter"/>
    <property type="match status" value="1"/>
</dbReference>
<dbReference type="PANTHER" id="PTHR43652:SF2">
    <property type="entry name" value="BASIC AMINO ACID ANTIPORTER YFCC-RELATED"/>
    <property type="match status" value="1"/>
</dbReference>
<feature type="domain" description="RCK C-terminal" evidence="15">
    <location>
        <begin position="342"/>
        <end position="427"/>
    </location>
</feature>
<dbReference type="GO" id="GO:0015293">
    <property type="term" value="F:symporter activity"/>
    <property type="evidence" value="ECO:0007669"/>
    <property type="project" value="UniProtKB-KW"/>
</dbReference>
<dbReference type="PROSITE" id="PS51202">
    <property type="entry name" value="RCK_C"/>
    <property type="match status" value="4"/>
</dbReference>
<feature type="domain" description="RCK C-terminal" evidence="15">
    <location>
        <begin position="206"/>
        <end position="290"/>
    </location>
</feature>
<feature type="transmembrane region" description="Helical" evidence="13">
    <location>
        <begin position="823"/>
        <end position="840"/>
    </location>
</feature>
<evidence type="ECO:0000256" key="9">
    <source>
        <dbReference type="ARBA" id="ARBA00023032"/>
    </source>
</evidence>
<reference evidence="16" key="1">
    <citation type="submission" date="2020-12" db="EMBL/GenBank/DDBJ databases">
        <authorList>
            <person name="Iha C."/>
        </authorList>
    </citation>
    <scope>NUCLEOTIDE SEQUENCE</scope>
</reference>
<sequence length="1387" mass="148690">MVGWEGAFTITTLAMGLVVLFRDWAGPDFVFLGMLACLMAAKIINVEEGLEGFANEAPLTVAVLFVVASGISETGGLDHIFSRLLGKPTGVARAMVRLMIPVAIVSAFMNNTPVVAILIPIVNSWCQKADLPPGQMFIPLSFSSLLGGTTTLIGTSTNLVVAGQQEDAGEGRPGFFDIGKYGVPVAIWGLIYMVVFAPVLLPGRSKGRQNPNIQSSFLVGLQVPTGSRAAGKTVADAGLRGLEGLFLASVRRGPMTLSAVGPEFVVAEHDILFFAGVMDNVQSVAEEYNLRPITDEYDEEIPGLLGSPKRFGRSPRHSESISTVDSHLHEPLRTPQGLRPSPSLERISVEPMGRLLEATIKDDATIIGQSIKDIGFRRRFNAAIVAVTRDGTKVPGRLGDVVLQAKDRIIMNGGQEFDDTSKDVEDNLADVKSAGSKSDKEFMVAMTVLKGGPLVGKTVEKAGLRGLPQLFLVEIERTSGRRIPAVPPDEKLQDDDILWFAGVLESVASLRKIPGLAPYGDQVEKLTQSRLDRRLVQAVISPLSSMVGSTIRQIRFRTRYHAAIIGVHRQGQRLRQKIGDITLKGGDVLLLDTGAAFVRDNKNNRNFALVSEVENSTPPRFDRVVVSLTALAAMVLTQLVGIVWPWFDVSLITAALFAAALMLAFQCLSGEAARASVKWDVVTTIAAAFGISAAMENSGMAKEIADSLVSGGKAVGGDFPVMLAVYLATMLLSNLVANNAVAALMFPIASDIAAQQEIDPGRMSALLMMAASAAFMSPFGYQTNLMVYASGGYTIRDFVKFGAPMQLWQMAATMTVFMLDEQWHLVWMVSGAAGFLILGGPQARALLTSPGPPHRTPPWPPAWSCLSQMVASKPAGDGREPLLGPGAGWRTESAGSGSDAPGGAAAGATRGGGVYTVDGAIDAIGVGRFQAVMFVLVGMAFMGEAAKQTVVAFVGPVIKCELGLSEKEQSLITTLNFAGMIFGSYAWGTLSDLAGRKFAFFGVCLVGVLSSLLAACMPELTLLTTFLTGLGFTAFSNILGETFLVEYLPGNHRGLWCVAVNIFWGIGILLTAVCAWTVMPWKGWRFFLAFINIPYLIILLLWPLIPESAHFLVVMGEPAKARKALSWVAWMNGAEMPSGRLLVPPQHHNKSNKYNVLLKMKEMLQEDESMVSRPLWATTAAVMMIWAVGGALYFSLVLMTTEIHTVGPDEQNNVCQDGIFIFSNKDYLDVLIVSSSELLGNFIPIFFVEWAGRKRSMLAFFCVAAAGILPMLALPISRATWPLFVARALAQSILVLIILYTPEAYPTEMRSSATGIGNMLNSLASLAAPAIGQELLHRRGLPASAGVLIACCGVGAAAAATLPKDTAGRALQDVIEEVEEEFERQPV</sequence>
<evidence type="ECO:0000313" key="17">
    <source>
        <dbReference type="Proteomes" id="UP000708148"/>
    </source>
</evidence>
<dbReference type="Proteomes" id="UP000708148">
    <property type="component" value="Unassembled WGS sequence"/>
</dbReference>
<dbReference type="GO" id="GO:0005886">
    <property type="term" value="C:plasma membrane"/>
    <property type="evidence" value="ECO:0007669"/>
    <property type="project" value="UniProtKB-SubCell"/>
</dbReference>
<dbReference type="FunFam" id="3.30.70.1450:FF:000009">
    <property type="entry name" value="SLC13 family permease"/>
    <property type="match status" value="1"/>
</dbReference>
<evidence type="ECO:0000256" key="2">
    <source>
        <dbReference type="ARBA" id="ARBA00022448"/>
    </source>
</evidence>
<feature type="transmembrane region" description="Helical" evidence="13">
    <location>
        <begin position="761"/>
        <end position="781"/>
    </location>
</feature>
<feature type="domain" description="RCK C-terminal" evidence="15">
    <location>
        <begin position="429"/>
        <end position="516"/>
    </location>
</feature>
<feature type="transmembrane region" description="Helical" evidence="13">
    <location>
        <begin position="29"/>
        <end position="45"/>
    </location>
</feature>
<feature type="transmembrane region" description="Helical" evidence="13">
    <location>
        <begin position="1084"/>
        <end position="1105"/>
    </location>
</feature>
<keyword evidence="6" id="KW-0769">Symport</keyword>
<evidence type="ECO:0000256" key="6">
    <source>
        <dbReference type="ARBA" id="ARBA00022847"/>
    </source>
</evidence>
<proteinExistence type="inferred from homology"/>
<feature type="transmembrane region" description="Helical" evidence="13">
    <location>
        <begin position="1230"/>
        <end position="1251"/>
    </location>
</feature>
<evidence type="ECO:0000256" key="5">
    <source>
        <dbReference type="ARBA" id="ARBA00022737"/>
    </source>
</evidence>
<dbReference type="Pfam" id="PF03600">
    <property type="entry name" value="CitMHS"/>
    <property type="match status" value="1"/>
</dbReference>
<evidence type="ECO:0000256" key="11">
    <source>
        <dbReference type="ARBA" id="ARBA00061614"/>
    </source>
</evidence>
<gene>
    <name evidence="16" type="ORF">OSTQU699_LOCUS10055</name>
</gene>
<dbReference type="InterPro" id="IPR006037">
    <property type="entry name" value="RCK_C"/>
</dbReference>
<dbReference type="InterPro" id="IPR005828">
    <property type="entry name" value="MFS_sugar_transport-like"/>
</dbReference>
<dbReference type="OrthoDB" id="442352at2759"/>
<feature type="transmembrane region" description="Helical" evidence="13">
    <location>
        <begin position="181"/>
        <end position="201"/>
    </location>
</feature>
<feature type="transmembrane region" description="Helical" evidence="13">
    <location>
        <begin position="57"/>
        <end position="77"/>
    </location>
</feature>
<feature type="transmembrane region" description="Helical" evidence="13">
    <location>
        <begin position="650"/>
        <end position="669"/>
    </location>
</feature>
<feature type="transmembrane region" description="Helical" evidence="13">
    <location>
        <begin position="1026"/>
        <end position="1048"/>
    </location>
</feature>
<feature type="region of interest" description="Disordered" evidence="12">
    <location>
        <begin position="305"/>
        <end position="344"/>
    </location>
</feature>
<dbReference type="PROSITE" id="PS50850">
    <property type="entry name" value="MFS"/>
    <property type="match status" value="1"/>
</dbReference>
<feature type="transmembrane region" description="Helical" evidence="13">
    <location>
        <begin position="624"/>
        <end position="644"/>
    </location>
</feature>
<dbReference type="PANTHER" id="PTHR43652">
    <property type="entry name" value="BASIC AMINO ACID ANTIPORTER YFCC-RELATED"/>
    <property type="match status" value="1"/>
</dbReference>
<evidence type="ECO:0000256" key="1">
    <source>
        <dbReference type="ARBA" id="ARBA00004651"/>
    </source>
</evidence>
<dbReference type="InterPro" id="IPR036259">
    <property type="entry name" value="MFS_trans_sf"/>
</dbReference>